<dbReference type="Pfam" id="PF00754">
    <property type="entry name" value="F5_F8_type_C"/>
    <property type="match status" value="1"/>
</dbReference>
<dbReference type="Gene3D" id="2.60.120.260">
    <property type="entry name" value="Galactose-binding domain-like"/>
    <property type="match status" value="1"/>
</dbReference>
<dbReference type="KEGG" id="cpip:CJF12_04065"/>
<proteinExistence type="predicted"/>
<name>A0A086BCN5_9FLAO</name>
<dbReference type="eggNOG" id="COG3250">
    <property type="taxonomic scope" value="Bacteria"/>
</dbReference>
<sequence length="524" mass="58032">MKGKLFNLLLSAFLLVFILNSCNDMTPDENEGSQNETSITNTWKDNPYKVNVIYFVPNDLDTIPGYQKRLSNIMLHVQKFFGDNLKRAGYGYTSFGLDLLSDTRVNIITIRGTKGKDSYPYSGGGGAVLSEVQQYFMLNPGQKKSEHSLIIIPSYNSDPNNPGGPPFYGLGRDCFALDYPEMDTDKFGLPGTAGNLATKWIGGLAHELGHGLNAPHNKEHKTNMSTLGTALMGSGNSTYGKSPTHITNAHSAIFSLSQPFSKSIRSDWYSAVQNKLESVKGEFRDNKIIISGNYTSSLPVKAVTVYHDPFPAGKYYADYDALAWNVQPTGGNSFSVESSLDDFHTLSGKYQLRIEFHHENGTVTTNSYQYEFVNGVPNVSIINTRDLLNRSAWQAISTNSQEATDGVIGNILDNNFDTVWHTVWRTGEAPLPHQFIVDMASATSVNGFAFANRSNLNGAMKDIEIFKSNDNISWTSIGTFALIAQQNWQYVDLPQNESMRYVKVKVNSTNGGFQYTHLAEFGAY</sequence>
<gene>
    <name evidence="3" type="ORF">IQ37_10980</name>
</gene>
<organism evidence="3 4">
    <name type="scientific">Chryseobacterium piperi</name>
    <dbReference type="NCBI Taxonomy" id="558152"/>
    <lineage>
        <taxon>Bacteria</taxon>
        <taxon>Pseudomonadati</taxon>
        <taxon>Bacteroidota</taxon>
        <taxon>Flavobacteriia</taxon>
        <taxon>Flavobacteriales</taxon>
        <taxon>Weeksellaceae</taxon>
        <taxon>Chryseobacterium group</taxon>
        <taxon>Chryseobacterium</taxon>
    </lineage>
</organism>
<keyword evidence="4" id="KW-1185">Reference proteome</keyword>
<accession>A0A086BCN5</accession>
<dbReference type="RefSeq" id="WP_034684931.1">
    <property type="nucleotide sequence ID" value="NZ_CP023049.2"/>
</dbReference>
<dbReference type="STRING" id="558152.IQ37_10980"/>
<feature type="domain" description="F5/8 type C" evidence="2">
    <location>
        <begin position="374"/>
        <end position="523"/>
    </location>
</feature>
<evidence type="ECO:0000259" key="2">
    <source>
        <dbReference type="PROSITE" id="PS50022"/>
    </source>
</evidence>
<keyword evidence="1" id="KW-0732">Signal</keyword>
<dbReference type="PROSITE" id="PS50022">
    <property type="entry name" value="FA58C_3"/>
    <property type="match status" value="1"/>
</dbReference>
<dbReference type="InterPro" id="IPR008979">
    <property type="entry name" value="Galactose-bd-like_sf"/>
</dbReference>
<protein>
    <recommendedName>
        <fullName evidence="2">F5/8 type C domain-containing protein</fullName>
    </recommendedName>
</protein>
<dbReference type="EMBL" id="JPRJ01000018">
    <property type="protein sequence ID" value="KFF26699.1"/>
    <property type="molecule type" value="Genomic_DNA"/>
</dbReference>
<feature type="signal peptide" evidence="1">
    <location>
        <begin position="1"/>
        <end position="23"/>
    </location>
</feature>
<dbReference type="OrthoDB" id="3965347at2"/>
<dbReference type="Proteomes" id="UP000028709">
    <property type="component" value="Unassembled WGS sequence"/>
</dbReference>
<dbReference type="InterPro" id="IPR000421">
    <property type="entry name" value="FA58C"/>
</dbReference>
<dbReference type="SUPFAM" id="SSF49785">
    <property type="entry name" value="Galactose-binding domain-like"/>
    <property type="match status" value="1"/>
</dbReference>
<evidence type="ECO:0000313" key="3">
    <source>
        <dbReference type="EMBL" id="KFF26699.1"/>
    </source>
</evidence>
<evidence type="ECO:0000313" key="4">
    <source>
        <dbReference type="Proteomes" id="UP000028709"/>
    </source>
</evidence>
<comment type="caution">
    <text evidence="3">The sequence shown here is derived from an EMBL/GenBank/DDBJ whole genome shotgun (WGS) entry which is preliminary data.</text>
</comment>
<evidence type="ECO:0000256" key="1">
    <source>
        <dbReference type="SAM" id="SignalP"/>
    </source>
</evidence>
<reference evidence="3 4" key="1">
    <citation type="submission" date="2014-07" db="EMBL/GenBank/DDBJ databases">
        <title>Genome of Chryseobacterium piperi CTM.</title>
        <authorList>
            <person name="Pipes S.E."/>
            <person name="Stropko S.J."/>
            <person name="Newman J.D."/>
        </authorList>
    </citation>
    <scope>NUCLEOTIDE SEQUENCE [LARGE SCALE GENOMIC DNA]</scope>
    <source>
        <strain evidence="3 4">CTM</strain>
    </source>
</reference>
<dbReference type="AlphaFoldDB" id="A0A086BCN5"/>
<feature type="chain" id="PRO_5001804075" description="F5/8 type C domain-containing protein" evidence="1">
    <location>
        <begin position="24"/>
        <end position="524"/>
    </location>
</feature>